<dbReference type="PANTHER" id="PTHR11552:SF147">
    <property type="entry name" value="CHOLINE DEHYDROGENASE, MITOCHONDRIAL"/>
    <property type="match status" value="1"/>
</dbReference>
<name>A0A2U9PAU5_STRAS</name>
<dbReference type="KEGG" id="sact:DMT42_33280"/>
<dbReference type="Gene3D" id="3.30.560.10">
    <property type="entry name" value="Glucose Oxidase, domain 3"/>
    <property type="match status" value="1"/>
</dbReference>
<dbReference type="Pfam" id="PF05199">
    <property type="entry name" value="GMC_oxred_C"/>
    <property type="match status" value="1"/>
</dbReference>
<evidence type="ECO:0000256" key="5">
    <source>
        <dbReference type="PIRSR" id="PIRSR000137-2"/>
    </source>
</evidence>
<dbReference type="Proteomes" id="UP000247634">
    <property type="component" value="Chromosome"/>
</dbReference>
<evidence type="ECO:0000256" key="1">
    <source>
        <dbReference type="ARBA" id="ARBA00001974"/>
    </source>
</evidence>
<keyword evidence="8" id="KW-1185">Reference proteome</keyword>
<dbReference type="RefSeq" id="WP_110633813.1">
    <property type="nucleotide sequence ID" value="NZ_CP029788.1"/>
</dbReference>
<dbReference type="AlphaFoldDB" id="A0A2U9PAU5"/>
<reference evidence="7 8" key="1">
    <citation type="submission" date="2018-06" db="EMBL/GenBank/DDBJ databases">
        <title>The complete genome sequence of a nosiheptide producer Streptomyces actuosus ATCC 25421: deducing the ability of producing a new class III lantibiotics.</title>
        <authorList>
            <person name="Liu W."/>
            <person name="Sun F."/>
            <person name="Hu Y."/>
        </authorList>
    </citation>
    <scope>NUCLEOTIDE SEQUENCE [LARGE SCALE GENOMIC DNA]</scope>
    <source>
        <strain evidence="7 8">ATCC 25421</strain>
    </source>
</reference>
<evidence type="ECO:0000256" key="3">
    <source>
        <dbReference type="ARBA" id="ARBA00022630"/>
    </source>
</evidence>
<comment type="similarity">
    <text evidence="2">Belongs to the GMC oxidoreductase family.</text>
</comment>
<dbReference type="PANTHER" id="PTHR11552">
    <property type="entry name" value="GLUCOSE-METHANOL-CHOLINE GMC OXIDOREDUCTASE"/>
    <property type="match status" value="1"/>
</dbReference>
<keyword evidence="4 5" id="KW-0274">FAD</keyword>
<dbReference type="SUPFAM" id="SSF54373">
    <property type="entry name" value="FAD-linked reductases, C-terminal domain"/>
    <property type="match status" value="1"/>
</dbReference>
<dbReference type="GO" id="GO:0050660">
    <property type="term" value="F:flavin adenine dinucleotide binding"/>
    <property type="evidence" value="ECO:0007669"/>
    <property type="project" value="InterPro"/>
</dbReference>
<dbReference type="Gene3D" id="3.50.50.60">
    <property type="entry name" value="FAD/NAD(P)-binding domain"/>
    <property type="match status" value="1"/>
</dbReference>
<dbReference type="InterPro" id="IPR036188">
    <property type="entry name" value="FAD/NAD-bd_sf"/>
</dbReference>
<dbReference type="InterPro" id="IPR000172">
    <property type="entry name" value="GMC_OxRdtase_N"/>
</dbReference>
<feature type="domain" description="Glucose-methanol-choline oxidoreductase N-terminal" evidence="6">
    <location>
        <begin position="252"/>
        <end position="266"/>
    </location>
</feature>
<dbReference type="GO" id="GO:0016020">
    <property type="term" value="C:membrane"/>
    <property type="evidence" value="ECO:0007669"/>
    <property type="project" value="TreeGrafter"/>
</dbReference>
<accession>A0A2U9PAU5</accession>
<dbReference type="GO" id="GO:0019285">
    <property type="term" value="P:glycine betaine biosynthetic process from choline"/>
    <property type="evidence" value="ECO:0007669"/>
    <property type="project" value="TreeGrafter"/>
</dbReference>
<dbReference type="PIRSF" id="PIRSF000137">
    <property type="entry name" value="Alcohol_oxidase"/>
    <property type="match status" value="1"/>
</dbReference>
<proteinExistence type="inferred from homology"/>
<evidence type="ECO:0000256" key="4">
    <source>
        <dbReference type="ARBA" id="ARBA00022827"/>
    </source>
</evidence>
<dbReference type="GO" id="GO:0008812">
    <property type="term" value="F:choline dehydrogenase activity"/>
    <property type="evidence" value="ECO:0007669"/>
    <property type="project" value="TreeGrafter"/>
</dbReference>
<dbReference type="OrthoDB" id="9785276at2"/>
<evidence type="ECO:0000313" key="8">
    <source>
        <dbReference type="Proteomes" id="UP000247634"/>
    </source>
</evidence>
<keyword evidence="3" id="KW-0285">Flavoprotein</keyword>
<protein>
    <submittedName>
        <fullName evidence="7">Choline dehydrogenase</fullName>
    </submittedName>
</protein>
<dbReference type="InterPro" id="IPR012132">
    <property type="entry name" value="GMC_OxRdtase"/>
</dbReference>
<evidence type="ECO:0000256" key="2">
    <source>
        <dbReference type="ARBA" id="ARBA00010790"/>
    </source>
</evidence>
<gene>
    <name evidence="7" type="ORF">DMT42_33280</name>
</gene>
<evidence type="ECO:0000313" key="7">
    <source>
        <dbReference type="EMBL" id="AWT46682.1"/>
    </source>
</evidence>
<organism evidence="7 8">
    <name type="scientific">Streptomyces actuosus</name>
    <dbReference type="NCBI Taxonomy" id="1885"/>
    <lineage>
        <taxon>Bacteria</taxon>
        <taxon>Bacillati</taxon>
        <taxon>Actinomycetota</taxon>
        <taxon>Actinomycetes</taxon>
        <taxon>Kitasatosporales</taxon>
        <taxon>Streptomycetaceae</taxon>
        <taxon>Streptomyces</taxon>
    </lineage>
</organism>
<dbReference type="EMBL" id="CP029788">
    <property type="protein sequence ID" value="AWT46682.1"/>
    <property type="molecule type" value="Genomic_DNA"/>
</dbReference>
<dbReference type="InterPro" id="IPR007867">
    <property type="entry name" value="GMC_OxRtase_C"/>
</dbReference>
<comment type="cofactor">
    <cofactor evidence="1 5">
        <name>FAD</name>
        <dbReference type="ChEBI" id="CHEBI:57692"/>
    </cofactor>
</comment>
<sequence>MSTYDYVIVGAGSAGCVLAARLSEDPEVRVALIEAGGPDTAQEIHVPAAFPQLFKSALDWDLDSEPEPGIGNRRAYLPRGRVFGGCSSINAMIYIRGNRADYDGWAAAGADGWSYDEVLPYFKRSEGNERGEDEFHGADGPLTVSDGRSEHPLASAFVQAAVQAGHKANDDFNGATQFGVGRYQLTQRGGLRCSAAVAYLHPALERPNLTVLSFALAHRVVIEGGRATGVEVERGGAVEVVRAEREVILSAGAYESPKLLMLSGIGPAATLSAFGIDVVRDLPVGEGLQDHYMTLLNFRTDVESLLTAATPENAALLQNEGRGHLTSNIGETGGFFRSRDDLTAPDLQFHAAPVLFHQEGLGAAAEHGFSFGPCVLAPAGRGAVTLRSPRPDAAPRITHNYLVAPEDQEVIVAGLRVALEIAAQPAVTDLATGPYLVPESDADADLLAWARRHGQTLYHPTSTCAIGSVVDPELRVYGVPGLRVVDASVFPTVPRGNTNAPTVMAAEKAADLITGAGR</sequence>
<dbReference type="SUPFAM" id="SSF51905">
    <property type="entry name" value="FAD/NAD(P)-binding domain"/>
    <property type="match status" value="1"/>
</dbReference>
<dbReference type="Pfam" id="PF00732">
    <property type="entry name" value="GMC_oxred_N"/>
    <property type="match status" value="1"/>
</dbReference>
<dbReference type="PROSITE" id="PS00624">
    <property type="entry name" value="GMC_OXRED_2"/>
    <property type="match status" value="1"/>
</dbReference>
<feature type="binding site" evidence="5">
    <location>
        <position position="82"/>
    </location>
    <ligand>
        <name>FAD</name>
        <dbReference type="ChEBI" id="CHEBI:57692"/>
    </ligand>
</feature>
<evidence type="ECO:0000259" key="6">
    <source>
        <dbReference type="PROSITE" id="PS00624"/>
    </source>
</evidence>